<evidence type="ECO:0000313" key="3">
    <source>
        <dbReference type="Proteomes" id="UP000823388"/>
    </source>
</evidence>
<feature type="region of interest" description="Disordered" evidence="1">
    <location>
        <begin position="63"/>
        <end position="190"/>
    </location>
</feature>
<keyword evidence="3" id="KW-1185">Reference proteome</keyword>
<proteinExistence type="predicted"/>
<evidence type="ECO:0000256" key="1">
    <source>
        <dbReference type="SAM" id="MobiDB-lite"/>
    </source>
</evidence>
<dbReference type="EMBL" id="CM029046">
    <property type="protein sequence ID" value="KAG2590211.1"/>
    <property type="molecule type" value="Genomic_DNA"/>
</dbReference>
<sequence length="190" mass="20107">MAGAMVPSTGLWPVKWVGLKNFAGAASADDHILYSLSYLLPSAALSSLSPSLSHSPSFLFLPESEHPRPANSERRALLPASATGDRGGARSSPSRRRRHGRAAAAPPWTRGGGARGARSPPSRRRPKALLPGGVATLDARRRRVRGPEPDVGAALDVRGPDVSFPVAPTRRREGSPSLFREETKALSGPQ</sequence>
<protein>
    <submittedName>
        <fullName evidence="2">Uncharacterized protein</fullName>
    </submittedName>
</protein>
<organism evidence="2 3">
    <name type="scientific">Panicum virgatum</name>
    <name type="common">Blackwell switchgrass</name>
    <dbReference type="NCBI Taxonomy" id="38727"/>
    <lineage>
        <taxon>Eukaryota</taxon>
        <taxon>Viridiplantae</taxon>
        <taxon>Streptophyta</taxon>
        <taxon>Embryophyta</taxon>
        <taxon>Tracheophyta</taxon>
        <taxon>Spermatophyta</taxon>
        <taxon>Magnoliopsida</taxon>
        <taxon>Liliopsida</taxon>
        <taxon>Poales</taxon>
        <taxon>Poaceae</taxon>
        <taxon>PACMAD clade</taxon>
        <taxon>Panicoideae</taxon>
        <taxon>Panicodae</taxon>
        <taxon>Paniceae</taxon>
        <taxon>Panicinae</taxon>
        <taxon>Panicum</taxon>
        <taxon>Panicum sect. Hiantes</taxon>
    </lineage>
</organism>
<feature type="compositionally biased region" description="Basic and acidic residues" evidence="1">
    <location>
        <begin position="63"/>
        <end position="76"/>
    </location>
</feature>
<dbReference type="AlphaFoldDB" id="A0A8T0RUZ0"/>
<gene>
    <name evidence="2" type="ORF">PVAP13_5NG286668</name>
</gene>
<feature type="compositionally biased region" description="Basic and acidic residues" evidence="1">
    <location>
        <begin position="170"/>
        <end position="184"/>
    </location>
</feature>
<evidence type="ECO:0000313" key="2">
    <source>
        <dbReference type="EMBL" id="KAG2590211.1"/>
    </source>
</evidence>
<name>A0A8T0RUZ0_PANVG</name>
<comment type="caution">
    <text evidence="2">The sequence shown here is derived from an EMBL/GenBank/DDBJ whole genome shotgun (WGS) entry which is preliminary data.</text>
</comment>
<accession>A0A8T0RUZ0</accession>
<dbReference type="Proteomes" id="UP000823388">
    <property type="component" value="Chromosome 5N"/>
</dbReference>
<reference evidence="2" key="1">
    <citation type="submission" date="2020-05" db="EMBL/GenBank/DDBJ databases">
        <title>WGS assembly of Panicum virgatum.</title>
        <authorList>
            <person name="Lovell J.T."/>
            <person name="Jenkins J."/>
            <person name="Shu S."/>
            <person name="Juenger T.E."/>
            <person name="Schmutz J."/>
        </authorList>
    </citation>
    <scope>NUCLEOTIDE SEQUENCE</scope>
    <source>
        <strain evidence="2">AP13</strain>
    </source>
</reference>